<evidence type="ECO:0000313" key="3">
    <source>
        <dbReference type="Proteomes" id="UP000005396"/>
    </source>
</evidence>
<dbReference type="AlphaFoldDB" id="A8RNP4"/>
<dbReference type="PANTHER" id="PTHR43031:SF1">
    <property type="entry name" value="PYRIDINE NUCLEOTIDE-DISULPHIDE OXIDOREDUCTASE"/>
    <property type="match status" value="1"/>
</dbReference>
<dbReference type="InterPro" id="IPR001763">
    <property type="entry name" value="Rhodanese-like_dom"/>
</dbReference>
<dbReference type="SMART" id="SM00450">
    <property type="entry name" value="RHOD"/>
    <property type="match status" value="1"/>
</dbReference>
<dbReference type="SUPFAM" id="SSF52821">
    <property type="entry name" value="Rhodanese/Cell cycle control phosphatase"/>
    <property type="match status" value="1"/>
</dbReference>
<dbReference type="PANTHER" id="PTHR43031">
    <property type="entry name" value="FAD-DEPENDENT OXIDOREDUCTASE"/>
    <property type="match status" value="1"/>
</dbReference>
<reference evidence="2 3" key="2">
    <citation type="submission" date="2007-09" db="EMBL/GenBank/DDBJ databases">
        <title>Draft genome sequence of Clostridium bolteae (ATCC BAA-613).</title>
        <authorList>
            <person name="Sudarsanam P."/>
            <person name="Ley R."/>
            <person name="Guruge J."/>
            <person name="Turnbaugh P.J."/>
            <person name="Mahowald M."/>
            <person name="Liep D."/>
            <person name="Gordon J."/>
        </authorList>
    </citation>
    <scope>NUCLEOTIDE SEQUENCE [LARGE SCALE GENOMIC DNA]</scope>
    <source>
        <strain evidence="3">ATCC BAA-613 / DSM 15670 / CCUG 46953 / JCM 12243 / WAL 16351</strain>
    </source>
</reference>
<dbReference type="CDD" id="cd00158">
    <property type="entry name" value="RHOD"/>
    <property type="match status" value="1"/>
</dbReference>
<accession>A8RNP4</accession>
<dbReference type="Gene3D" id="3.40.250.10">
    <property type="entry name" value="Rhodanese-like domain"/>
    <property type="match status" value="1"/>
</dbReference>
<reference evidence="2 3" key="1">
    <citation type="submission" date="2007-08" db="EMBL/GenBank/DDBJ databases">
        <authorList>
            <person name="Fulton L."/>
            <person name="Clifton S."/>
            <person name="Fulton B."/>
            <person name="Xu J."/>
            <person name="Minx P."/>
            <person name="Pepin K.H."/>
            <person name="Johnson M."/>
            <person name="Thiruvilangam P."/>
            <person name="Bhonagiri V."/>
            <person name="Nash W.E."/>
            <person name="Mardis E.R."/>
            <person name="Wilson R.K."/>
        </authorList>
    </citation>
    <scope>NUCLEOTIDE SEQUENCE [LARGE SCALE GENOMIC DNA]</scope>
    <source>
        <strain evidence="3">ATCC BAA-613 / DSM 15670 / CCUG 46953 / JCM 12243 / WAL 16351</strain>
    </source>
</reference>
<dbReference type="InterPro" id="IPR036873">
    <property type="entry name" value="Rhodanese-like_dom_sf"/>
</dbReference>
<dbReference type="HOGENOM" id="CLU_089574_13_2_9"/>
<comment type="caution">
    <text evidence="2">The sequence shown here is derived from an EMBL/GenBank/DDBJ whole genome shotgun (WGS) entry which is preliminary data.</text>
</comment>
<evidence type="ECO:0000313" key="2">
    <source>
        <dbReference type="EMBL" id="EDP17170.1"/>
    </source>
</evidence>
<feature type="domain" description="Rhodanese" evidence="1">
    <location>
        <begin position="31"/>
        <end position="114"/>
    </location>
</feature>
<dbReference type="PaxDb" id="411902-CLOBOL_02242"/>
<proteinExistence type="predicted"/>
<protein>
    <recommendedName>
        <fullName evidence="1">Rhodanese domain-containing protein</fullName>
    </recommendedName>
</protein>
<dbReference type="Pfam" id="PF00581">
    <property type="entry name" value="Rhodanese"/>
    <property type="match status" value="1"/>
</dbReference>
<dbReference type="Proteomes" id="UP000005396">
    <property type="component" value="Unassembled WGS sequence"/>
</dbReference>
<dbReference type="InterPro" id="IPR050229">
    <property type="entry name" value="GlpE_sulfurtransferase"/>
</dbReference>
<organism evidence="2 3">
    <name type="scientific">Enterocloster bolteae (strain ATCC BAA-613 / DSM 15670 / CCUG 46953 / JCM 12243 / WAL 16351)</name>
    <name type="common">Clostridium bolteae</name>
    <dbReference type="NCBI Taxonomy" id="411902"/>
    <lineage>
        <taxon>Bacteria</taxon>
        <taxon>Bacillati</taxon>
        <taxon>Bacillota</taxon>
        <taxon>Clostridia</taxon>
        <taxon>Lachnospirales</taxon>
        <taxon>Lachnospiraceae</taxon>
        <taxon>Enterocloster</taxon>
    </lineage>
</organism>
<dbReference type="PROSITE" id="PS50206">
    <property type="entry name" value="RHODANESE_3"/>
    <property type="match status" value="1"/>
</dbReference>
<dbReference type="eggNOG" id="COG0607">
    <property type="taxonomic scope" value="Bacteria"/>
</dbReference>
<sequence>MTEREGEWEMTTFPMISYRQFDQWMEQGKIAQLVDLREPWMFEQDRIWGSVNIPYDELENLMGEIRKDGTIVFYCDRGAKSMVVCRDLWRMGYHAVDLAGGMLNYRGKYIDRRPLSALE</sequence>
<dbReference type="EMBL" id="ABCC02000023">
    <property type="protein sequence ID" value="EDP17170.1"/>
    <property type="molecule type" value="Genomic_DNA"/>
</dbReference>
<gene>
    <name evidence="2" type="ORF">CLOBOL_02242</name>
</gene>
<name>A8RNP4_ENTBW</name>
<evidence type="ECO:0000259" key="1">
    <source>
        <dbReference type="PROSITE" id="PS50206"/>
    </source>
</evidence>